<feature type="transmembrane region" description="Helical" evidence="10">
    <location>
        <begin position="12"/>
        <end position="29"/>
    </location>
</feature>
<dbReference type="PANTHER" id="PTHR32261:SF1">
    <property type="entry name" value="CALCIUM HOMEOSTASIS MODULATOR PROTEIN"/>
    <property type="match status" value="1"/>
</dbReference>
<dbReference type="Proteomes" id="UP000503349">
    <property type="component" value="Chromosome 12"/>
</dbReference>
<feature type="transmembrane region" description="Helical" evidence="10">
    <location>
        <begin position="41"/>
        <end position="64"/>
    </location>
</feature>
<keyword evidence="7 10" id="KW-0472">Membrane</keyword>
<feature type="compositionally biased region" description="Basic and acidic residues" evidence="9">
    <location>
        <begin position="262"/>
        <end position="276"/>
    </location>
</feature>
<dbReference type="PANTHER" id="PTHR32261">
    <property type="entry name" value="CALCIUM HOMEOSTASIS MODULATOR PROTEIN"/>
    <property type="match status" value="1"/>
</dbReference>
<feature type="transmembrane region" description="Helical" evidence="10">
    <location>
        <begin position="98"/>
        <end position="118"/>
    </location>
</feature>
<evidence type="ECO:0000256" key="10">
    <source>
        <dbReference type="SAM" id="Phobius"/>
    </source>
</evidence>
<dbReference type="GO" id="GO:0005886">
    <property type="term" value="C:plasma membrane"/>
    <property type="evidence" value="ECO:0007669"/>
    <property type="project" value="TreeGrafter"/>
</dbReference>
<evidence type="ECO:0000256" key="2">
    <source>
        <dbReference type="ARBA" id="ARBA00008497"/>
    </source>
</evidence>
<evidence type="ECO:0000256" key="7">
    <source>
        <dbReference type="ARBA" id="ARBA00023136"/>
    </source>
</evidence>
<dbReference type="AlphaFoldDB" id="A0A6G1Q264"/>
<dbReference type="EMBL" id="CM015723">
    <property type="protein sequence ID" value="KAF3696348.1"/>
    <property type="molecule type" value="Genomic_DNA"/>
</dbReference>
<keyword evidence="12" id="KW-1185">Reference proteome</keyword>
<gene>
    <name evidence="11" type="ORF">EXN66_Car012025</name>
</gene>
<evidence type="ECO:0000256" key="4">
    <source>
        <dbReference type="ARBA" id="ARBA00022692"/>
    </source>
</evidence>
<keyword evidence="8" id="KW-0407">Ion channel</keyword>
<evidence type="ECO:0000313" key="11">
    <source>
        <dbReference type="EMBL" id="KAF3696348.1"/>
    </source>
</evidence>
<evidence type="ECO:0000256" key="6">
    <source>
        <dbReference type="ARBA" id="ARBA00023065"/>
    </source>
</evidence>
<dbReference type="InterPro" id="IPR029569">
    <property type="entry name" value="CALHM"/>
</dbReference>
<comment type="subcellular location">
    <subcellularLocation>
        <location evidence="1">Membrane</location>
        <topology evidence="1">Multi-pass membrane protein</topology>
    </subcellularLocation>
</comment>
<evidence type="ECO:0000256" key="5">
    <source>
        <dbReference type="ARBA" id="ARBA00022989"/>
    </source>
</evidence>
<keyword evidence="3" id="KW-0813">Transport</keyword>
<reference evidence="12" key="2">
    <citation type="submission" date="2019-02" db="EMBL/GenBank/DDBJ databases">
        <title>Opniocepnalus argus Var Kimnra genome.</title>
        <authorList>
            <person name="Zhou C."/>
            <person name="Xiao S."/>
        </authorList>
    </citation>
    <scope>NUCLEOTIDE SEQUENCE [LARGE SCALE GENOMIC DNA]</scope>
</reference>
<keyword evidence="6" id="KW-0406">Ion transport</keyword>
<dbReference type="Pfam" id="PF14798">
    <property type="entry name" value="Ca_hom_mod"/>
    <property type="match status" value="1"/>
</dbReference>
<dbReference type="GO" id="GO:0005261">
    <property type="term" value="F:monoatomic cation channel activity"/>
    <property type="evidence" value="ECO:0007669"/>
    <property type="project" value="TreeGrafter"/>
</dbReference>
<evidence type="ECO:0000256" key="9">
    <source>
        <dbReference type="SAM" id="MobiDB-lite"/>
    </source>
</evidence>
<feature type="region of interest" description="Disordered" evidence="9">
    <location>
        <begin position="251"/>
        <end position="313"/>
    </location>
</feature>
<dbReference type="GO" id="GO:1904669">
    <property type="term" value="P:ATP export"/>
    <property type="evidence" value="ECO:0007669"/>
    <property type="project" value="UniProtKB-ARBA"/>
</dbReference>
<accession>A0A6G1Q264</accession>
<protein>
    <submittedName>
        <fullName evidence="11">Calcium homeostasis modulator protein 6 Protein FAM26F</fullName>
    </submittedName>
</protein>
<evidence type="ECO:0000256" key="3">
    <source>
        <dbReference type="ARBA" id="ARBA00022448"/>
    </source>
</evidence>
<evidence type="ECO:0000256" key="8">
    <source>
        <dbReference type="ARBA" id="ARBA00023303"/>
    </source>
</evidence>
<evidence type="ECO:0000313" key="12">
    <source>
        <dbReference type="Proteomes" id="UP000503349"/>
    </source>
</evidence>
<keyword evidence="4 10" id="KW-0812">Transmembrane</keyword>
<name>A0A6G1Q264_CHAAH</name>
<evidence type="ECO:0000256" key="1">
    <source>
        <dbReference type="ARBA" id="ARBA00004141"/>
    </source>
</evidence>
<feature type="transmembrane region" description="Helical" evidence="10">
    <location>
        <begin position="164"/>
        <end position="183"/>
    </location>
</feature>
<reference evidence="11 12" key="1">
    <citation type="submission" date="2019-02" db="EMBL/GenBank/DDBJ databases">
        <title>Opniocepnalus argus genome.</title>
        <authorList>
            <person name="Zhou C."/>
            <person name="Xiao S."/>
        </authorList>
    </citation>
    <scope>NUCLEOTIDE SEQUENCE [LARGE SCALE GENOMIC DNA]</scope>
    <source>
        <strain evidence="11">OARG1902GOOAL</strain>
        <tissue evidence="11">Muscle</tissue>
    </source>
</reference>
<sequence length="313" mass="35845">MRNLIPKFALKQFSTYVAVIVIFVNNNVLDKNLECACTKEGQVLHCSLYMALPALILFVLQLWIDKTAQKIWRYLCTCRCTCRSCCCKCECCTGFFRFVLVLVYHTLKAVFIGLLWVVSLLIDGDWYVCCNNQSEHTQLACKDKHGIRFDEQEVLATLKNTSRVYGFSLLLSIICAAALMSLWGRKCCKDTQCNRRAVFDKLILKEEKNVLKEILGKAAKEKLTQEVNRRIRGQQWESCFDAAAYLIENPAPPIISETEENEERRSLLRVQETRPEESEDPEAGPSTHVRSEVRPEQEREAAGEENVELSTKV</sequence>
<keyword evidence="5 10" id="KW-1133">Transmembrane helix</keyword>
<comment type="similarity">
    <text evidence="2">Belongs to the CALHM family.</text>
</comment>
<proteinExistence type="inferred from homology"/>
<organism evidence="11 12">
    <name type="scientific">Channa argus</name>
    <name type="common">Northern snakehead</name>
    <name type="synonym">Ophicephalus argus</name>
    <dbReference type="NCBI Taxonomy" id="215402"/>
    <lineage>
        <taxon>Eukaryota</taxon>
        <taxon>Metazoa</taxon>
        <taxon>Chordata</taxon>
        <taxon>Craniata</taxon>
        <taxon>Vertebrata</taxon>
        <taxon>Euteleostomi</taxon>
        <taxon>Actinopterygii</taxon>
        <taxon>Neopterygii</taxon>
        <taxon>Teleostei</taxon>
        <taxon>Neoteleostei</taxon>
        <taxon>Acanthomorphata</taxon>
        <taxon>Anabantaria</taxon>
        <taxon>Anabantiformes</taxon>
        <taxon>Channoidei</taxon>
        <taxon>Channidae</taxon>
        <taxon>Channa</taxon>
    </lineage>
</organism>
<feature type="compositionally biased region" description="Basic and acidic residues" evidence="9">
    <location>
        <begin position="289"/>
        <end position="302"/>
    </location>
</feature>